<dbReference type="OrthoDB" id="3420984at2"/>
<dbReference type="GO" id="GO:0003700">
    <property type="term" value="F:DNA-binding transcription factor activity"/>
    <property type="evidence" value="ECO:0007669"/>
    <property type="project" value="TreeGrafter"/>
</dbReference>
<dbReference type="GO" id="GO:0005829">
    <property type="term" value="C:cytosol"/>
    <property type="evidence" value="ECO:0007669"/>
    <property type="project" value="TreeGrafter"/>
</dbReference>
<name>A0A1E7LJ98_9ACTN</name>
<dbReference type="PROSITE" id="PS50943">
    <property type="entry name" value="HTH_CROC1"/>
    <property type="match status" value="1"/>
</dbReference>
<organism evidence="3 4">
    <name type="scientific">Streptomyces nanshensis</name>
    <dbReference type="NCBI Taxonomy" id="518642"/>
    <lineage>
        <taxon>Bacteria</taxon>
        <taxon>Bacillati</taxon>
        <taxon>Actinomycetota</taxon>
        <taxon>Actinomycetes</taxon>
        <taxon>Kitasatosporales</taxon>
        <taxon>Streptomycetaceae</taxon>
        <taxon>Streptomyces</taxon>
    </lineage>
</organism>
<dbReference type="Gene3D" id="1.10.260.40">
    <property type="entry name" value="lambda repressor-like DNA-binding domains"/>
    <property type="match status" value="1"/>
</dbReference>
<evidence type="ECO:0000259" key="2">
    <source>
        <dbReference type="PROSITE" id="PS50943"/>
    </source>
</evidence>
<dbReference type="Proteomes" id="UP000175971">
    <property type="component" value="Unassembled WGS sequence"/>
</dbReference>
<dbReference type="SMART" id="SM00530">
    <property type="entry name" value="HTH_XRE"/>
    <property type="match status" value="1"/>
</dbReference>
<feature type="domain" description="HTH cro/C1-type" evidence="2">
    <location>
        <begin position="9"/>
        <end position="64"/>
    </location>
</feature>
<dbReference type="EMBL" id="LJGZ01000104">
    <property type="protein sequence ID" value="OEV16234.1"/>
    <property type="molecule type" value="Genomic_DNA"/>
</dbReference>
<dbReference type="InterPro" id="IPR050807">
    <property type="entry name" value="TransReg_Diox_bact_type"/>
</dbReference>
<keyword evidence="1" id="KW-0238">DNA-binding</keyword>
<keyword evidence="4" id="KW-1185">Reference proteome</keyword>
<dbReference type="SUPFAM" id="SSF47413">
    <property type="entry name" value="lambda repressor-like DNA-binding domains"/>
    <property type="match status" value="1"/>
</dbReference>
<dbReference type="PANTHER" id="PTHR46797:SF1">
    <property type="entry name" value="METHYLPHOSPHONATE SYNTHASE"/>
    <property type="match status" value="1"/>
</dbReference>
<dbReference type="CDD" id="cd00093">
    <property type="entry name" value="HTH_XRE"/>
    <property type="match status" value="1"/>
</dbReference>
<gene>
    <name evidence="3" type="ORF">AN221_34885</name>
</gene>
<dbReference type="AlphaFoldDB" id="A0A1E7LJ98"/>
<reference evidence="3 4" key="1">
    <citation type="journal article" date="2016" name="Front. Microbiol.">
        <title>Comparative Genomics Analysis of Streptomyces Species Reveals Their Adaptation to the Marine Environment and Their Diversity at the Genomic Level.</title>
        <authorList>
            <person name="Tian X."/>
            <person name="Zhang Z."/>
            <person name="Yang T."/>
            <person name="Chen M."/>
            <person name="Li J."/>
            <person name="Chen F."/>
            <person name="Yang J."/>
            <person name="Li W."/>
            <person name="Zhang B."/>
            <person name="Zhang Z."/>
            <person name="Wu J."/>
            <person name="Zhang C."/>
            <person name="Long L."/>
            <person name="Xiao J."/>
        </authorList>
    </citation>
    <scope>NUCLEOTIDE SEQUENCE [LARGE SCALE GENOMIC DNA]</scope>
    <source>
        <strain evidence="3 4">SCSIO M10372</strain>
    </source>
</reference>
<evidence type="ECO:0000313" key="3">
    <source>
        <dbReference type="EMBL" id="OEV16234.1"/>
    </source>
</evidence>
<evidence type="ECO:0000256" key="1">
    <source>
        <dbReference type="ARBA" id="ARBA00023125"/>
    </source>
</evidence>
<proteinExistence type="predicted"/>
<protein>
    <submittedName>
        <fullName evidence="3">XRE family transcriptional regulator</fullName>
    </submittedName>
</protein>
<dbReference type="PANTHER" id="PTHR46797">
    <property type="entry name" value="HTH-TYPE TRANSCRIPTIONAL REGULATOR"/>
    <property type="match status" value="1"/>
</dbReference>
<evidence type="ECO:0000313" key="4">
    <source>
        <dbReference type="Proteomes" id="UP000175971"/>
    </source>
</evidence>
<dbReference type="PATRIC" id="fig|518642.7.peg.7335"/>
<dbReference type="GO" id="GO:0003677">
    <property type="term" value="F:DNA binding"/>
    <property type="evidence" value="ECO:0007669"/>
    <property type="project" value="UniProtKB-KW"/>
</dbReference>
<accession>A0A1E7LJ98</accession>
<comment type="caution">
    <text evidence="3">The sequence shown here is derived from an EMBL/GenBank/DDBJ whole genome shotgun (WGS) entry which is preliminary data.</text>
</comment>
<dbReference type="Pfam" id="PF01381">
    <property type="entry name" value="HTH_3"/>
    <property type="match status" value="1"/>
</dbReference>
<dbReference type="InterPro" id="IPR010982">
    <property type="entry name" value="Lambda_DNA-bd_dom_sf"/>
</dbReference>
<dbReference type="RefSeq" id="WP_070204213.1">
    <property type="nucleotide sequence ID" value="NZ_LJGZ01000104.1"/>
</dbReference>
<dbReference type="InterPro" id="IPR001387">
    <property type="entry name" value="Cro/C1-type_HTH"/>
</dbReference>
<sequence>MNTSIGDRIRALREFRDITQGELARRSGVSVDTIRKLEQGVRESARINTLRGLARALDVQLERLVGQPTVTQQLTDGGGLLALRDAVQDPGSLPGVLSEEDLEDPPGPAEWARQVRAATETYWAGGYSDLASTLPGLLRDGRAAVRQHDTEAMWRDLALVYQLAASLSTQSGHPDWAYTAVEKQLAAAARASDPLLEGMGVSTLSWVLLRQGRWEEARTIAERKADALEPRRRGATAGELAVYGNLLIAAATPAARADQHDDALHLLTLAEGAAAQAGPTTAYGTAFSVTDVRTQRVNIALAGTEGRPDVALDAAAEVNLGSISRPVHSASYRVDVAQARYQTGDNAGALQLLLEVEADQPEWIKFQAGAAATVREMLEAERRRNSSLRGLAARLGVDPAL</sequence>